<proteinExistence type="inferred from homology"/>
<dbReference type="RefSeq" id="WP_156287604.1">
    <property type="nucleotide sequence ID" value="NZ_CP046509.1"/>
</dbReference>
<dbReference type="Pfam" id="PF04966">
    <property type="entry name" value="OprB"/>
    <property type="match status" value="1"/>
</dbReference>
<dbReference type="EMBL" id="CP046509">
    <property type="protein sequence ID" value="QGU88058.1"/>
    <property type="molecule type" value="Genomic_DNA"/>
</dbReference>
<dbReference type="InterPro" id="IPR007049">
    <property type="entry name" value="Carb-sel_porin_OprB"/>
</dbReference>
<accession>A0A6I6EHH0</accession>
<evidence type="ECO:0000313" key="3">
    <source>
        <dbReference type="EMBL" id="QGU88058.1"/>
    </source>
</evidence>
<dbReference type="Gene3D" id="2.40.160.180">
    <property type="entry name" value="Carbohydrate-selective porin OprB"/>
    <property type="match status" value="1"/>
</dbReference>
<dbReference type="AlphaFoldDB" id="A0A6I6EHH0"/>
<dbReference type="InterPro" id="IPR052932">
    <property type="entry name" value="OprB_Porin"/>
</dbReference>
<evidence type="ECO:0000313" key="4">
    <source>
        <dbReference type="Proteomes" id="UP000424752"/>
    </source>
</evidence>
<dbReference type="InterPro" id="IPR038673">
    <property type="entry name" value="OprB_sf"/>
</dbReference>
<dbReference type="GO" id="GO:0008643">
    <property type="term" value="P:carbohydrate transport"/>
    <property type="evidence" value="ECO:0007669"/>
    <property type="project" value="InterPro"/>
</dbReference>
<dbReference type="Proteomes" id="UP000424752">
    <property type="component" value="Chromosome"/>
</dbReference>
<comment type="similarity">
    <text evidence="1 2">Belongs to the OprB family.</text>
</comment>
<dbReference type="KEGG" id="erwi:GN242_12830"/>
<dbReference type="GO" id="GO:0015288">
    <property type="term" value="F:porin activity"/>
    <property type="evidence" value="ECO:0007669"/>
    <property type="project" value="InterPro"/>
</dbReference>
<organism evidence="3 4">
    <name type="scientific">Erwinia sorbitola</name>
    <dbReference type="NCBI Taxonomy" id="2681984"/>
    <lineage>
        <taxon>Bacteria</taxon>
        <taxon>Pseudomonadati</taxon>
        <taxon>Pseudomonadota</taxon>
        <taxon>Gammaproteobacteria</taxon>
        <taxon>Enterobacterales</taxon>
        <taxon>Erwiniaceae</taxon>
        <taxon>Erwinia</taxon>
    </lineage>
</organism>
<sequence length="446" mass="50520">MAINYRTSLKTCLTFISFSFAFLVSPALAGAAPFDPDSPWLLGDWGGYRKHLADEGVKFQIDYNMESAANLAGGYRSSTTMRYADQWVFGSTIDLEKLLNWKGAEFQATLNNRSGKDLTPYINDPRAGGLSNLQGISARGDYLRLTQFWINQKLFNNWLEVKLGRLTTNEDFATSGVGMFENWAMGGGQPGHWRNDRWYDGPISQWGGRFKLNLPQHVYFQVGVYNQNRANFQKANGFRFDMGHGLGNLIPVELGWQPRLGQDKLLGNYRLGMYYSSVKGGDYHSWKDGAYHHQRHAYGGYLMAEQQLFAMKGDNTRGLSVSFQYVMNDHRTAKLDNYQSLALVWKGPFDSRPGDEIGIGMARIHVNNDYNKMRRDQNAANDVSSYDDPSYLPLQQGSEWNYELYYNVKATRWLNLRPSLQVVTKPGAVRQVNDALIGGLSADISF</sequence>
<keyword evidence="2" id="KW-0732">Signal</keyword>
<name>A0A6I6EHH0_9GAMM</name>
<evidence type="ECO:0000256" key="1">
    <source>
        <dbReference type="ARBA" id="ARBA00008769"/>
    </source>
</evidence>
<evidence type="ECO:0000256" key="2">
    <source>
        <dbReference type="RuleBase" id="RU363072"/>
    </source>
</evidence>
<gene>
    <name evidence="3" type="ORF">GN242_12830</name>
</gene>
<feature type="chain" id="PRO_5026375765" evidence="2">
    <location>
        <begin position="32"/>
        <end position="446"/>
    </location>
</feature>
<dbReference type="GO" id="GO:0016020">
    <property type="term" value="C:membrane"/>
    <property type="evidence" value="ECO:0007669"/>
    <property type="project" value="InterPro"/>
</dbReference>
<feature type="signal peptide" evidence="2">
    <location>
        <begin position="1"/>
        <end position="31"/>
    </location>
</feature>
<protein>
    <submittedName>
        <fullName evidence="3">Porin</fullName>
    </submittedName>
</protein>
<reference evidence="3 4" key="1">
    <citation type="submission" date="2019-12" db="EMBL/GenBank/DDBJ databases">
        <title>Erwinia sp. nov., isolated from droppings of birds in the Qinghai-Tiebt plateau of China.</title>
        <authorList>
            <person name="Ge Y."/>
        </authorList>
    </citation>
    <scope>NUCLEOTIDE SEQUENCE [LARGE SCALE GENOMIC DNA]</scope>
    <source>
        <strain evidence="3 4">J780</strain>
    </source>
</reference>
<dbReference type="PANTHER" id="PTHR37944">
    <property type="entry name" value="PORIN B"/>
    <property type="match status" value="1"/>
</dbReference>
<dbReference type="PANTHER" id="PTHR37944:SF1">
    <property type="entry name" value="PORIN B"/>
    <property type="match status" value="1"/>
</dbReference>